<gene>
    <name evidence="1" type="ORF">ACFFX0_00355</name>
    <name evidence="2" type="ORF">ACFFX0_23775</name>
</gene>
<proteinExistence type="predicted"/>
<accession>A0ABV5FSX4</accession>
<name>A0ABV5FSX4_9MICC</name>
<keyword evidence="3" id="KW-1185">Reference proteome</keyword>
<dbReference type="EMBL" id="JBHMFI010000001">
    <property type="protein sequence ID" value="MFB9074049.1"/>
    <property type="molecule type" value="Genomic_DNA"/>
</dbReference>
<comment type="caution">
    <text evidence="1">The sequence shown here is derived from an EMBL/GenBank/DDBJ whole genome shotgun (WGS) entry which is preliminary data.</text>
</comment>
<dbReference type="Proteomes" id="UP001589575">
    <property type="component" value="Unassembled WGS sequence"/>
</dbReference>
<sequence length="76" mass="8390">MAEHLEDGVGDTVHVRQEGFCDHSDSHGPMMTVCRRREARGAVDPRWRSGELSVSRADPGVIPVPAVRRVAPWTVT</sequence>
<protein>
    <submittedName>
        <fullName evidence="1">Uncharacterized protein</fullName>
    </submittedName>
</protein>
<reference evidence="1 3" key="1">
    <citation type="submission" date="2024-09" db="EMBL/GenBank/DDBJ databases">
        <authorList>
            <person name="Sun Q."/>
            <person name="Mori K."/>
        </authorList>
    </citation>
    <scope>NUCLEOTIDE SEQUENCE [LARGE SCALE GENOMIC DNA]</scope>
    <source>
        <strain evidence="1 3">CCM 7609</strain>
    </source>
</reference>
<evidence type="ECO:0000313" key="3">
    <source>
        <dbReference type="Proteomes" id="UP001589575"/>
    </source>
</evidence>
<organism evidence="1 3">
    <name type="scientific">Citricoccus parietis</name>
    <dbReference type="NCBI Taxonomy" id="592307"/>
    <lineage>
        <taxon>Bacteria</taxon>
        <taxon>Bacillati</taxon>
        <taxon>Actinomycetota</taxon>
        <taxon>Actinomycetes</taxon>
        <taxon>Micrococcales</taxon>
        <taxon>Micrococcaceae</taxon>
        <taxon>Citricoccus</taxon>
    </lineage>
</organism>
<evidence type="ECO:0000313" key="1">
    <source>
        <dbReference type="EMBL" id="MFB9069730.1"/>
    </source>
</evidence>
<dbReference type="EMBL" id="JBHMFI010000001">
    <property type="protein sequence ID" value="MFB9069730.1"/>
    <property type="molecule type" value="Genomic_DNA"/>
</dbReference>
<evidence type="ECO:0000313" key="2">
    <source>
        <dbReference type="EMBL" id="MFB9074049.1"/>
    </source>
</evidence>